<evidence type="ECO:0000259" key="1">
    <source>
        <dbReference type="SMART" id="SM00849"/>
    </source>
</evidence>
<dbReference type="RefSeq" id="WP_187034911.1">
    <property type="nucleotide sequence ID" value="NZ_CP060286.1"/>
</dbReference>
<dbReference type="InterPro" id="IPR001279">
    <property type="entry name" value="Metallo-B-lactamas"/>
</dbReference>
<reference evidence="2 3" key="1">
    <citation type="submission" date="2020-08" db="EMBL/GenBank/DDBJ databases">
        <title>The isolate Caproiciproducens sp. 7D4C2 produces n-caproate at mildly acidic conditions from hexoses: genome and rBOX comparison with related strains and chain-elongating bacteria.</title>
        <authorList>
            <person name="Esquivel-Elizondo S."/>
            <person name="Bagci C."/>
            <person name="Temovska M."/>
            <person name="Jeon B.S."/>
            <person name="Bessarab I."/>
            <person name="Williams R.B.H."/>
            <person name="Huson D.H."/>
            <person name="Angenent L.T."/>
        </authorList>
    </citation>
    <scope>NUCLEOTIDE SEQUENCE [LARGE SCALE GENOMIC DNA]</scope>
    <source>
        <strain evidence="2 3">7D4C2</strain>
    </source>
</reference>
<protein>
    <submittedName>
        <fullName evidence="2">MBL fold metallo-hydrolase</fullName>
    </submittedName>
</protein>
<dbReference type="SUPFAM" id="SSF56281">
    <property type="entry name" value="Metallo-hydrolase/oxidoreductase"/>
    <property type="match status" value="1"/>
</dbReference>
<evidence type="ECO:0000313" key="2">
    <source>
        <dbReference type="EMBL" id="QNK39879.1"/>
    </source>
</evidence>
<feature type="domain" description="Metallo-beta-lactamase" evidence="1">
    <location>
        <begin position="15"/>
        <end position="195"/>
    </location>
</feature>
<dbReference type="Gene3D" id="3.60.15.10">
    <property type="entry name" value="Ribonuclease Z/Hydroxyacylglutathione hydrolase-like"/>
    <property type="match status" value="1"/>
</dbReference>
<dbReference type="KEGG" id="cfem:HCR03_14350"/>
<dbReference type="EMBL" id="CP060286">
    <property type="protein sequence ID" value="QNK39879.1"/>
    <property type="molecule type" value="Genomic_DNA"/>
</dbReference>
<dbReference type="AlphaFoldDB" id="A0A7G8T8D8"/>
<dbReference type="PANTHER" id="PTHR42951:SF17">
    <property type="entry name" value="METALLO-BETA-LACTAMASE DOMAIN-CONTAINING PROTEIN"/>
    <property type="match status" value="1"/>
</dbReference>
<dbReference type="GO" id="GO:0016787">
    <property type="term" value="F:hydrolase activity"/>
    <property type="evidence" value="ECO:0007669"/>
    <property type="project" value="UniProtKB-KW"/>
</dbReference>
<dbReference type="CDD" id="cd07721">
    <property type="entry name" value="yflN-like_MBL-fold"/>
    <property type="match status" value="1"/>
</dbReference>
<accession>A0A7G8T8D8</accession>
<name>A0A7G8T8D8_9FIRM</name>
<dbReference type="SMART" id="SM00849">
    <property type="entry name" value="Lactamase_B"/>
    <property type="match status" value="1"/>
</dbReference>
<dbReference type="InterPro" id="IPR050855">
    <property type="entry name" value="NDM-1-like"/>
</dbReference>
<evidence type="ECO:0000313" key="3">
    <source>
        <dbReference type="Proteomes" id="UP000515909"/>
    </source>
</evidence>
<dbReference type="Proteomes" id="UP000515909">
    <property type="component" value="Chromosome"/>
</dbReference>
<organism evidence="2 3">
    <name type="scientific">Caproicibacter fermentans</name>
    <dbReference type="NCBI Taxonomy" id="2576756"/>
    <lineage>
        <taxon>Bacteria</taxon>
        <taxon>Bacillati</taxon>
        <taxon>Bacillota</taxon>
        <taxon>Clostridia</taxon>
        <taxon>Eubacteriales</taxon>
        <taxon>Acutalibacteraceae</taxon>
        <taxon>Caproicibacter</taxon>
    </lineage>
</organism>
<keyword evidence="2" id="KW-0378">Hydrolase</keyword>
<sequence>MKITENVFQLEAAKRSHVFLVRTDETFLIDTGMPGLSKKILEEIRSLGTCPDDIRMILLTHHDVDHIGNAKQLQEATGAELWAPSEDIPYIIGEKRRPGVKHLIETIIRPRKSAVSGTYSAGWPYSDIHILRAPGHTPGHTIFQVRDIVFTGDLFKFIHGRFALFPGFMNWNQDEVIKSLSMLKNLEFEWLCPSHGSPVHNGPELQDFLSKLK</sequence>
<dbReference type="Pfam" id="PF00753">
    <property type="entry name" value="Lactamase_B"/>
    <property type="match status" value="1"/>
</dbReference>
<gene>
    <name evidence="2" type="ORF">HCR03_14350</name>
</gene>
<dbReference type="InterPro" id="IPR036866">
    <property type="entry name" value="RibonucZ/Hydroxyglut_hydro"/>
</dbReference>
<dbReference type="PANTHER" id="PTHR42951">
    <property type="entry name" value="METALLO-BETA-LACTAMASE DOMAIN-CONTAINING"/>
    <property type="match status" value="1"/>
</dbReference>
<proteinExistence type="predicted"/>